<dbReference type="Gene3D" id="2.70.150.10">
    <property type="entry name" value="Calcium-transporting ATPase, cytoplasmic transduction domain A"/>
    <property type="match status" value="1"/>
</dbReference>
<keyword evidence="8" id="KW-1278">Translocase</keyword>
<comment type="caution">
    <text evidence="15">The sequence shown here is derived from an EMBL/GenBank/DDBJ whole genome shotgun (WGS) entry which is preliminary data.</text>
</comment>
<keyword evidence="4 12" id="KW-0812">Transmembrane</keyword>
<name>A0ABP3ZLF7_9PSEU</name>
<dbReference type="SFLD" id="SFLDS00003">
    <property type="entry name" value="Haloacid_Dehalogenase"/>
    <property type="match status" value="1"/>
</dbReference>
<dbReference type="Pfam" id="PF00122">
    <property type="entry name" value="E1-E2_ATPase"/>
    <property type="match status" value="1"/>
</dbReference>
<gene>
    <name evidence="15" type="primary">mgtA</name>
    <name evidence="15" type="ORF">GCM10009559_05860</name>
</gene>
<evidence type="ECO:0000256" key="1">
    <source>
        <dbReference type="ARBA" id="ARBA00004651"/>
    </source>
</evidence>
<organism evidence="15 16">
    <name type="scientific">Pseudonocardia zijingensis</name>
    <dbReference type="NCBI Taxonomy" id="153376"/>
    <lineage>
        <taxon>Bacteria</taxon>
        <taxon>Bacillati</taxon>
        <taxon>Actinomycetota</taxon>
        <taxon>Actinomycetes</taxon>
        <taxon>Pseudonocardiales</taxon>
        <taxon>Pseudonocardiaceae</taxon>
        <taxon>Pseudonocardia</taxon>
    </lineage>
</organism>
<sequence length="765" mass="80048">MLAQFTGPTVMILIVATVLSMLVGDLADGLIILVIIAASGALGFWQEHSAGRTIDALLVRVRVEVEVLRDGREISVPAESIVPADVVVLRAGDIVPADATVLNAHDLLVDESVLTGEPFPVEKAAAAELFAGTNVASGTATACVSRTGPDTRFGALATDLAGQDVVTGFERGLTRFGLLLVRAMIVLVSAIFVVNLVLDRPLIVSVLFSLALAVGLTPQLLPAIVAVSLSIGARRMAAERVIVKRLDAIEDFGTMTVLCTDKTGTLTAGAVRLDDAYDPDGRRSPHVLHLARLNAGLQRGYPNPLDAAVLSGAPRPDPGLLLGEVPYDFHRKRLSVLVRDDDGALLVTKGALEGVLAVCTTADGGRPLHVVEDEVRRRFAELSADGYRVLGVAVKPLPGRTTATVDDEAGMTLAGLLAFHDPAKEGAAEAIADLAGLGISVRLITGDNRLAAEHVARQVGLPGPVVTGAEIDALDDAGLAALAAGTAVFAEVQPLHKRRLVAAFRGGGTTVGFLGDGINDAPALHAADVGISVDNAADVAKQAAAIVLLDKNLAVIADGVRLGRRTFANTLKYVRVTISANFGNVLSMAAAAAFLPFLPMLPRQILLLNFLSDIPATTIAGDSVDAEQLRRPSAWDIAGIRNFMVVFGLLSTTFDVATFVTLRMGFGADEQLFHTGWFIESTATELAVMLVLRTAKPFYRSRPGRALLVTSAAIVVVTVALPYTSLAAPLGLEPPPALLLGALAALTMLYVAANELAKRRFPLTA</sequence>
<dbReference type="SUPFAM" id="SSF56784">
    <property type="entry name" value="HAD-like"/>
    <property type="match status" value="1"/>
</dbReference>
<dbReference type="InterPro" id="IPR023299">
    <property type="entry name" value="ATPase_P-typ_cyto_dom_N"/>
</dbReference>
<dbReference type="InterPro" id="IPR044492">
    <property type="entry name" value="P_typ_ATPase_HD_dom"/>
</dbReference>
<evidence type="ECO:0000256" key="4">
    <source>
        <dbReference type="ARBA" id="ARBA00022692"/>
    </source>
</evidence>
<keyword evidence="2" id="KW-1003">Cell membrane</keyword>
<dbReference type="InterPro" id="IPR059000">
    <property type="entry name" value="ATPase_P-type_domA"/>
</dbReference>
<feature type="transmembrane region" description="Helical" evidence="12">
    <location>
        <begin position="179"/>
        <end position="198"/>
    </location>
</feature>
<dbReference type="SUPFAM" id="SSF81665">
    <property type="entry name" value="Calcium ATPase, transmembrane domain M"/>
    <property type="match status" value="1"/>
</dbReference>
<evidence type="ECO:0000259" key="13">
    <source>
        <dbReference type="Pfam" id="PF00122"/>
    </source>
</evidence>
<dbReference type="PRINTS" id="PR01836">
    <property type="entry name" value="MGATPASE"/>
</dbReference>
<evidence type="ECO:0000256" key="7">
    <source>
        <dbReference type="ARBA" id="ARBA00022842"/>
    </source>
</evidence>
<accession>A0ABP3ZLF7</accession>
<dbReference type="InterPro" id="IPR008250">
    <property type="entry name" value="ATPase_P-typ_transduc_dom_A_sf"/>
</dbReference>
<dbReference type="SFLD" id="SFLDG00002">
    <property type="entry name" value="C1.7:_P-type_atpase_like"/>
    <property type="match status" value="1"/>
</dbReference>
<evidence type="ECO:0000256" key="8">
    <source>
        <dbReference type="ARBA" id="ARBA00022967"/>
    </source>
</evidence>
<dbReference type="InterPro" id="IPR006068">
    <property type="entry name" value="ATPase_P-typ_cation-transptr_C"/>
</dbReference>
<comment type="subcellular location">
    <subcellularLocation>
        <location evidence="1">Cell membrane</location>
        <topology evidence="1">Multi-pass membrane protein</topology>
    </subcellularLocation>
</comment>
<dbReference type="InterPro" id="IPR001757">
    <property type="entry name" value="P_typ_ATPase"/>
</dbReference>
<dbReference type="InterPro" id="IPR023298">
    <property type="entry name" value="ATPase_P-typ_TM_dom_sf"/>
</dbReference>
<dbReference type="PANTHER" id="PTHR42861">
    <property type="entry name" value="CALCIUM-TRANSPORTING ATPASE"/>
    <property type="match status" value="1"/>
</dbReference>
<feature type="domain" description="Cation-transporting P-type ATPase C-terminal" evidence="14">
    <location>
        <begin position="597"/>
        <end position="759"/>
    </location>
</feature>
<evidence type="ECO:0000256" key="12">
    <source>
        <dbReference type="SAM" id="Phobius"/>
    </source>
</evidence>
<dbReference type="InterPro" id="IPR006415">
    <property type="entry name" value="P-type_ATPase_IIIB"/>
</dbReference>
<dbReference type="Proteomes" id="UP001499967">
    <property type="component" value="Unassembled WGS sequence"/>
</dbReference>
<dbReference type="Gene3D" id="3.40.1110.10">
    <property type="entry name" value="Calcium-transporting ATPase, cytoplasmic domain N"/>
    <property type="match status" value="1"/>
</dbReference>
<feature type="domain" description="P-type ATPase A" evidence="13">
    <location>
        <begin position="64"/>
        <end position="159"/>
    </location>
</feature>
<evidence type="ECO:0000256" key="11">
    <source>
        <dbReference type="ARBA" id="ARBA00049360"/>
    </source>
</evidence>
<evidence type="ECO:0000256" key="6">
    <source>
        <dbReference type="ARBA" id="ARBA00022840"/>
    </source>
</evidence>
<keyword evidence="5" id="KW-0547">Nucleotide-binding</keyword>
<dbReference type="InterPro" id="IPR018303">
    <property type="entry name" value="ATPase_P-typ_P_site"/>
</dbReference>
<dbReference type="EMBL" id="BAAAHP010000014">
    <property type="protein sequence ID" value="GAA0922389.1"/>
    <property type="molecule type" value="Genomic_DNA"/>
</dbReference>
<comment type="catalytic activity">
    <reaction evidence="11">
        <text>ATP + H2O = ADP + phosphate + H(+)</text>
        <dbReference type="Rhea" id="RHEA:13065"/>
        <dbReference type="ChEBI" id="CHEBI:15377"/>
        <dbReference type="ChEBI" id="CHEBI:15378"/>
        <dbReference type="ChEBI" id="CHEBI:30616"/>
        <dbReference type="ChEBI" id="CHEBI:43474"/>
        <dbReference type="ChEBI" id="CHEBI:456216"/>
    </reaction>
</comment>
<keyword evidence="10 12" id="KW-0472">Membrane</keyword>
<evidence type="ECO:0000256" key="9">
    <source>
        <dbReference type="ARBA" id="ARBA00022989"/>
    </source>
</evidence>
<proteinExistence type="predicted"/>
<evidence type="ECO:0000259" key="14">
    <source>
        <dbReference type="Pfam" id="PF00689"/>
    </source>
</evidence>
<evidence type="ECO:0000256" key="2">
    <source>
        <dbReference type="ARBA" id="ARBA00022475"/>
    </source>
</evidence>
<keyword evidence="9 12" id="KW-1133">Transmembrane helix</keyword>
<protein>
    <submittedName>
        <fullName evidence="15">Magnesium-translocating P-type ATPase</fullName>
    </submittedName>
</protein>
<dbReference type="Gene3D" id="3.40.50.1000">
    <property type="entry name" value="HAD superfamily/HAD-like"/>
    <property type="match status" value="1"/>
</dbReference>
<feature type="transmembrane region" description="Helical" evidence="12">
    <location>
        <begin position="204"/>
        <end position="231"/>
    </location>
</feature>
<dbReference type="NCBIfam" id="TIGR01524">
    <property type="entry name" value="ATPase-IIIB_Mg"/>
    <property type="match status" value="1"/>
</dbReference>
<dbReference type="Gene3D" id="1.20.1110.10">
    <property type="entry name" value="Calcium-transporting ATPase, transmembrane domain"/>
    <property type="match status" value="1"/>
</dbReference>
<dbReference type="Pfam" id="PF13246">
    <property type="entry name" value="Cation_ATPase"/>
    <property type="match status" value="1"/>
</dbReference>
<dbReference type="SFLD" id="SFLDF00027">
    <property type="entry name" value="p-type_atpase"/>
    <property type="match status" value="1"/>
</dbReference>
<evidence type="ECO:0000313" key="15">
    <source>
        <dbReference type="EMBL" id="GAA0922389.1"/>
    </source>
</evidence>
<feature type="transmembrane region" description="Helical" evidence="12">
    <location>
        <begin position="735"/>
        <end position="753"/>
    </location>
</feature>
<dbReference type="InterPro" id="IPR023214">
    <property type="entry name" value="HAD_sf"/>
</dbReference>
<keyword evidence="3" id="KW-0597">Phosphoprotein</keyword>
<reference evidence="16" key="1">
    <citation type="journal article" date="2019" name="Int. J. Syst. Evol. Microbiol.">
        <title>The Global Catalogue of Microorganisms (GCM) 10K type strain sequencing project: providing services to taxonomists for standard genome sequencing and annotation.</title>
        <authorList>
            <consortium name="The Broad Institute Genomics Platform"/>
            <consortium name="The Broad Institute Genome Sequencing Center for Infectious Disease"/>
            <person name="Wu L."/>
            <person name="Ma J."/>
        </authorList>
    </citation>
    <scope>NUCLEOTIDE SEQUENCE [LARGE SCALE GENOMIC DNA]</scope>
    <source>
        <strain evidence="16">JCM 11117</strain>
    </source>
</reference>
<feature type="transmembrane region" description="Helical" evidence="12">
    <location>
        <begin position="573"/>
        <end position="598"/>
    </location>
</feature>
<keyword evidence="7" id="KW-0460">Magnesium</keyword>
<dbReference type="Pfam" id="PF00689">
    <property type="entry name" value="Cation_ATPase_C"/>
    <property type="match status" value="1"/>
</dbReference>
<evidence type="ECO:0000256" key="3">
    <source>
        <dbReference type="ARBA" id="ARBA00022553"/>
    </source>
</evidence>
<dbReference type="PROSITE" id="PS00154">
    <property type="entry name" value="ATPASE_E1_E2"/>
    <property type="match status" value="1"/>
</dbReference>
<dbReference type="InterPro" id="IPR036412">
    <property type="entry name" value="HAD-like_sf"/>
</dbReference>
<keyword evidence="6" id="KW-0067">ATP-binding</keyword>
<keyword evidence="16" id="KW-1185">Reference proteome</keyword>
<evidence type="ECO:0000313" key="16">
    <source>
        <dbReference type="Proteomes" id="UP001499967"/>
    </source>
</evidence>
<evidence type="ECO:0000256" key="10">
    <source>
        <dbReference type="ARBA" id="ARBA00023136"/>
    </source>
</evidence>
<evidence type="ECO:0000256" key="5">
    <source>
        <dbReference type="ARBA" id="ARBA00022741"/>
    </source>
</evidence>
<feature type="transmembrane region" description="Helical" evidence="12">
    <location>
        <begin position="704"/>
        <end position="723"/>
    </location>
</feature>
<feature type="transmembrane region" description="Helical" evidence="12">
    <location>
        <begin position="643"/>
        <end position="666"/>
    </location>
</feature>
<dbReference type="SUPFAM" id="SSF81653">
    <property type="entry name" value="Calcium ATPase, transduction domain A"/>
    <property type="match status" value="1"/>
</dbReference>
<dbReference type="NCBIfam" id="TIGR01494">
    <property type="entry name" value="ATPase_P-type"/>
    <property type="match status" value="2"/>
</dbReference>
<feature type="transmembrane region" description="Helical" evidence="12">
    <location>
        <begin position="12"/>
        <end position="45"/>
    </location>
</feature>